<name>A0A1A5ZZ53_9TREE</name>
<evidence type="ECO:0000256" key="3">
    <source>
        <dbReference type="ARBA" id="ARBA00022490"/>
    </source>
</evidence>
<feature type="compositionally biased region" description="Polar residues" evidence="5">
    <location>
        <begin position="479"/>
        <end position="491"/>
    </location>
</feature>
<sequence length="755" mass="82160">MQSQPPQTPWVGLPRFQDESLLIDGLPIFDVSLGDDLADATFGLEDVDSTPTKSIPASASSSAASAQSQSQTAQKTNADVVDISLDLGDYLPEEEVTHQYTSINIQDVEQTRRLSEMSDCFEESRRRPESQSQARGQIQSKPREISHKREGSHSRIPVAGPSKKAKPPIEKKDDDLYKRRLSDSLRRSSSANLYQLASSQSHISILARSSAKAPKSTQVEVSVKTASSRSKSGLQNQPSQSTVNSGTKAHDHIDIADGEVETPHIPDRVNTSALTRYLSKSAIPTPSSSSPKDTSISSNNLPAYQEPEQRKLSPSTSASTIDESTSILPPVANHSFTSVRHGSPFELSSSVSEASSSHTHLSDSSKNSRISVAQSTSSRRSSMSEKVVGFFSNLLTRSASSSSLRHEAMFNDDAEEEDKGEGEGEDGNEEDPQEDTARFDEYEAIYRGNKIDGLGIESSQTTHDQSQSHFQEQPEPETASHTAESQTNATMTGVHIPGFKSLTKPIPFSRPLHVRQERPPSKATSQFTAADAGTTSSKPRFRAPLQPSGANNTGKHPSASTSSTKLMISKPTNISSSTTLNKSHRPIVRTSAFASAAIAKLPPPGKGHLTSTSSQPVSIKSSERVGNLNDRRNVFERLADTQSVSSRLSKTSGRAGGSQRSNNAKQASVPANSRNSSSATTLTVPIRGHTPGKASTIRSHQRARFDAIVQEKQRAKQHEEDEVRRKQAQEEEEEYQRRRKETVIWAKPVPDMYRS</sequence>
<feature type="compositionally biased region" description="Acidic residues" evidence="5">
    <location>
        <begin position="410"/>
        <end position="434"/>
    </location>
</feature>
<feature type="compositionally biased region" description="Polar residues" evidence="5">
    <location>
        <begin position="312"/>
        <end position="327"/>
    </location>
</feature>
<comment type="similarity">
    <text evidence="2">Belongs to the TPX2 family.</text>
</comment>
<feature type="compositionally biased region" description="Basic and acidic residues" evidence="5">
    <location>
        <begin position="629"/>
        <end position="639"/>
    </location>
</feature>
<reference evidence="8" key="3">
    <citation type="submission" date="2024-02" db="EMBL/GenBank/DDBJ databases">
        <title>Comparative genomics of Cryptococcus and Kwoniella reveals pathogenesis evolution and contrasting modes of karyotype evolution via chromosome fusion or intercentromeric recombination.</title>
        <authorList>
            <person name="Coelho M.A."/>
            <person name="David-Palma M."/>
            <person name="Shea T."/>
            <person name="Bowers K."/>
            <person name="McGinley-Smith S."/>
            <person name="Mohammad A.W."/>
            <person name="Gnirke A."/>
            <person name="Yurkov A.M."/>
            <person name="Nowrousian M."/>
            <person name="Sun S."/>
            <person name="Cuomo C.A."/>
            <person name="Heitman J."/>
        </authorList>
    </citation>
    <scope>NUCLEOTIDE SEQUENCE</scope>
    <source>
        <strain evidence="8">CBS 10117</strain>
    </source>
</reference>
<dbReference type="GeneID" id="28970351"/>
<comment type="subcellular location">
    <subcellularLocation>
        <location evidence="1">Cytoplasm</location>
        <location evidence="1">Cytoskeleton</location>
    </subcellularLocation>
</comment>
<feature type="region of interest" description="Disordered" evidence="5">
    <location>
        <begin position="46"/>
        <end position="77"/>
    </location>
</feature>
<dbReference type="OrthoDB" id="2575493at2759"/>
<evidence type="ECO:0000256" key="5">
    <source>
        <dbReference type="SAM" id="MobiDB-lite"/>
    </source>
</evidence>
<reference evidence="8" key="2">
    <citation type="submission" date="2013-07" db="EMBL/GenBank/DDBJ databases">
        <authorList>
            <consortium name="The Broad Institute Genome Sequencing Platform"/>
            <person name="Cuomo C."/>
            <person name="Litvintseva A."/>
            <person name="Chen Y."/>
            <person name="Heitman J."/>
            <person name="Sun S."/>
            <person name="Springer D."/>
            <person name="Dromer F."/>
            <person name="Young S.K."/>
            <person name="Zeng Q."/>
            <person name="Gargeya S."/>
            <person name="Fitzgerald M."/>
            <person name="Abouelleil A."/>
            <person name="Alvarado L."/>
            <person name="Berlin A.M."/>
            <person name="Chapman S.B."/>
            <person name="Dewar J."/>
            <person name="Goldberg J."/>
            <person name="Griggs A."/>
            <person name="Gujja S."/>
            <person name="Hansen M."/>
            <person name="Howarth C."/>
            <person name="Imamovic A."/>
            <person name="Larimer J."/>
            <person name="McCowan C."/>
            <person name="Murphy C."/>
            <person name="Pearson M."/>
            <person name="Priest M."/>
            <person name="Roberts A."/>
            <person name="Saif S."/>
            <person name="Shea T."/>
            <person name="Sykes S."/>
            <person name="Wortman J."/>
            <person name="Nusbaum C."/>
            <person name="Birren B."/>
        </authorList>
    </citation>
    <scope>NUCLEOTIDE SEQUENCE</scope>
    <source>
        <strain evidence="8">CBS 10117</strain>
    </source>
</reference>
<feature type="compositionally biased region" description="Basic and acidic residues" evidence="5">
    <location>
        <begin position="115"/>
        <end position="129"/>
    </location>
</feature>
<feature type="compositionally biased region" description="Polar residues" evidence="5">
    <location>
        <begin position="215"/>
        <end position="247"/>
    </location>
</feature>
<reference evidence="7" key="1">
    <citation type="submission" date="2013-07" db="EMBL/GenBank/DDBJ databases">
        <title>The Genome Sequence of Cryptococcus dejecticola CBS10117.</title>
        <authorList>
            <consortium name="The Broad Institute Genome Sequencing Platform"/>
            <person name="Cuomo C."/>
            <person name="Litvintseva A."/>
            <person name="Chen Y."/>
            <person name="Heitman J."/>
            <person name="Sun S."/>
            <person name="Springer D."/>
            <person name="Dromer F."/>
            <person name="Young S.K."/>
            <person name="Zeng Q."/>
            <person name="Gargeya S."/>
            <person name="Fitzgerald M."/>
            <person name="Abouelleil A."/>
            <person name="Alvarado L."/>
            <person name="Berlin A.M."/>
            <person name="Chapman S.B."/>
            <person name="Dewar J."/>
            <person name="Goldberg J."/>
            <person name="Griggs A."/>
            <person name="Gujja S."/>
            <person name="Hansen M."/>
            <person name="Howarth C."/>
            <person name="Imamovic A."/>
            <person name="Larimer J."/>
            <person name="McCowan C."/>
            <person name="Murphy C."/>
            <person name="Pearson M."/>
            <person name="Priest M."/>
            <person name="Roberts A."/>
            <person name="Saif S."/>
            <person name="Shea T."/>
            <person name="Sykes S."/>
            <person name="Wortman J."/>
            <person name="Nusbaum C."/>
            <person name="Birren B."/>
        </authorList>
    </citation>
    <scope>NUCLEOTIDE SEQUENCE [LARGE SCALE GENOMIC DNA]</scope>
    <source>
        <strain evidence="7">CBS 10117</strain>
    </source>
</reference>
<evidence type="ECO:0000256" key="2">
    <source>
        <dbReference type="ARBA" id="ARBA00005885"/>
    </source>
</evidence>
<feature type="region of interest" description="Disordered" evidence="5">
    <location>
        <begin position="115"/>
        <end position="178"/>
    </location>
</feature>
<evidence type="ECO:0000256" key="4">
    <source>
        <dbReference type="ARBA" id="ARBA00023212"/>
    </source>
</evidence>
<feature type="compositionally biased region" description="Polar residues" evidence="5">
    <location>
        <begin position="640"/>
        <end position="683"/>
    </location>
</feature>
<feature type="compositionally biased region" description="Basic and acidic residues" evidence="5">
    <location>
        <begin position="167"/>
        <end position="178"/>
    </location>
</feature>
<evidence type="ECO:0000256" key="1">
    <source>
        <dbReference type="ARBA" id="ARBA00004245"/>
    </source>
</evidence>
<dbReference type="InterPro" id="IPR027329">
    <property type="entry name" value="TPX2_C"/>
</dbReference>
<dbReference type="Pfam" id="PF06886">
    <property type="entry name" value="TPX2"/>
    <property type="match status" value="1"/>
</dbReference>
<feature type="region of interest" description="Disordered" evidence="5">
    <location>
        <begin position="281"/>
        <end position="328"/>
    </location>
</feature>
<feature type="compositionally biased region" description="Polar residues" evidence="5">
    <location>
        <begin position="609"/>
        <end position="620"/>
    </location>
</feature>
<feature type="compositionally biased region" description="Low complexity" evidence="5">
    <location>
        <begin position="458"/>
        <end position="471"/>
    </location>
</feature>
<feature type="compositionally biased region" description="Basic and acidic residues" evidence="5">
    <location>
        <begin position="141"/>
        <end position="153"/>
    </location>
</feature>
<proteinExistence type="inferred from homology"/>
<dbReference type="STRING" id="1296121.A0A1A5ZZ53"/>
<gene>
    <name evidence="7" type="ORF">I303_06652</name>
    <name evidence="8" type="ORF">I303_107250</name>
</gene>
<dbReference type="EMBL" id="KI894034">
    <property type="protein sequence ID" value="OBR83093.1"/>
    <property type="molecule type" value="Genomic_DNA"/>
</dbReference>
<feature type="compositionally biased region" description="Low complexity" evidence="5">
    <location>
        <begin position="356"/>
        <end position="368"/>
    </location>
</feature>
<dbReference type="AlphaFoldDB" id="A0A1A5ZZ53"/>
<feature type="region of interest" description="Disordered" evidence="5">
    <location>
        <begin position="356"/>
        <end position="385"/>
    </location>
</feature>
<dbReference type="RefSeq" id="XP_018260935.1">
    <property type="nucleotide sequence ID" value="XM_018409932.1"/>
</dbReference>
<accession>A0A1A5ZZ53</accession>
<feature type="region of interest" description="Disordered" evidence="5">
    <location>
        <begin position="401"/>
        <end position="586"/>
    </location>
</feature>
<keyword evidence="9" id="KW-1185">Reference proteome</keyword>
<feature type="region of interest" description="Disordered" evidence="5">
    <location>
        <begin position="599"/>
        <end position="739"/>
    </location>
</feature>
<feature type="compositionally biased region" description="Low complexity" evidence="5">
    <location>
        <begin position="281"/>
        <end position="298"/>
    </location>
</feature>
<feature type="compositionally biased region" description="Basic and acidic residues" evidence="5">
    <location>
        <begin position="703"/>
        <end position="729"/>
    </location>
</feature>
<feature type="compositionally biased region" description="Polar residues" evidence="5">
    <location>
        <begin position="548"/>
        <end position="581"/>
    </location>
</feature>
<dbReference type="Proteomes" id="UP000078595">
    <property type="component" value="Chromosome 9"/>
</dbReference>
<feature type="compositionally biased region" description="Low complexity" evidence="5">
    <location>
        <begin position="49"/>
        <end position="76"/>
    </location>
</feature>
<dbReference type="EMBL" id="CP144538">
    <property type="protein sequence ID" value="WWC64639.1"/>
    <property type="molecule type" value="Genomic_DNA"/>
</dbReference>
<dbReference type="GO" id="GO:0005856">
    <property type="term" value="C:cytoskeleton"/>
    <property type="evidence" value="ECO:0007669"/>
    <property type="project" value="UniProtKB-SubCell"/>
</dbReference>
<keyword evidence="4" id="KW-0206">Cytoskeleton</keyword>
<feature type="compositionally biased region" description="Polar residues" evidence="5">
    <location>
        <begin position="130"/>
        <end position="140"/>
    </location>
</feature>
<protein>
    <recommendedName>
        <fullName evidence="6">TPX2 C-terminal domain-containing protein</fullName>
    </recommendedName>
</protein>
<evidence type="ECO:0000259" key="6">
    <source>
        <dbReference type="Pfam" id="PF06886"/>
    </source>
</evidence>
<organism evidence="7">
    <name type="scientific">Kwoniella dejecticola CBS 10117</name>
    <dbReference type="NCBI Taxonomy" id="1296121"/>
    <lineage>
        <taxon>Eukaryota</taxon>
        <taxon>Fungi</taxon>
        <taxon>Dikarya</taxon>
        <taxon>Basidiomycota</taxon>
        <taxon>Agaricomycotina</taxon>
        <taxon>Tremellomycetes</taxon>
        <taxon>Tremellales</taxon>
        <taxon>Cryptococcaceae</taxon>
        <taxon>Kwoniella</taxon>
    </lineage>
</organism>
<evidence type="ECO:0000313" key="8">
    <source>
        <dbReference type="EMBL" id="WWC64639.1"/>
    </source>
</evidence>
<feature type="region of interest" description="Disordered" evidence="5">
    <location>
        <begin position="209"/>
        <end position="249"/>
    </location>
</feature>
<evidence type="ECO:0000313" key="7">
    <source>
        <dbReference type="EMBL" id="OBR83093.1"/>
    </source>
</evidence>
<feature type="domain" description="TPX2 C-terminal" evidence="6">
    <location>
        <begin position="695"/>
        <end position="754"/>
    </location>
</feature>
<feature type="compositionally biased region" description="Polar residues" evidence="5">
    <location>
        <begin position="522"/>
        <end position="538"/>
    </location>
</feature>
<keyword evidence="3" id="KW-0963">Cytoplasm</keyword>
<dbReference type="KEGG" id="kdj:28970351"/>
<evidence type="ECO:0000313" key="9">
    <source>
        <dbReference type="Proteomes" id="UP000078595"/>
    </source>
</evidence>
<dbReference type="VEuPathDB" id="FungiDB:I303_06652"/>